<dbReference type="InterPro" id="IPR045054">
    <property type="entry name" value="P4HA-like"/>
</dbReference>
<dbReference type="GO" id="GO:0005783">
    <property type="term" value="C:endoplasmic reticulum"/>
    <property type="evidence" value="ECO:0007669"/>
    <property type="project" value="TreeGrafter"/>
</dbReference>
<dbReference type="GO" id="GO:0004656">
    <property type="term" value="F:procollagen-proline 4-dioxygenase activity"/>
    <property type="evidence" value="ECO:0007669"/>
    <property type="project" value="TreeGrafter"/>
</dbReference>
<evidence type="ECO:0000313" key="8">
    <source>
        <dbReference type="EMBL" id="KAJ7604268.1"/>
    </source>
</evidence>
<gene>
    <name evidence="8" type="ORF">FB45DRAFT_769534</name>
</gene>
<dbReference type="EMBL" id="JARKIF010000111">
    <property type="protein sequence ID" value="KAJ7604268.1"/>
    <property type="molecule type" value="Genomic_DNA"/>
</dbReference>
<proteinExistence type="predicted"/>
<accession>A0AAD7F924</accession>
<evidence type="ECO:0000256" key="6">
    <source>
        <dbReference type="SAM" id="MobiDB-lite"/>
    </source>
</evidence>
<dbReference type="PANTHER" id="PTHR10869:SF241">
    <property type="entry name" value="FE2OG DIOXYGENASE DOMAIN-CONTAINING PROTEIN"/>
    <property type="match status" value="1"/>
</dbReference>
<protein>
    <recommendedName>
        <fullName evidence="7">Prolyl 4-hydroxylase alpha subunit domain-containing protein</fullName>
    </recommendedName>
</protein>
<dbReference type="InterPro" id="IPR006620">
    <property type="entry name" value="Pro_4_hyd_alph"/>
</dbReference>
<reference evidence="8" key="1">
    <citation type="submission" date="2023-03" db="EMBL/GenBank/DDBJ databases">
        <title>Massive genome expansion in bonnet fungi (Mycena s.s.) driven by repeated elements and novel gene families across ecological guilds.</title>
        <authorList>
            <consortium name="Lawrence Berkeley National Laboratory"/>
            <person name="Harder C.B."/>
            <person name="Miyauchi S."/>
            <person name="Viragh M."/>
            <person name="Kuo A."/>
            <person name="Thoen E."/>
            <person name="Andreopoulos B."/>
            <person name="Lu D."/>
            <person name="Skrede I."/>
            <person name="Drula E."/>
            <person name="Henrissat B."/>
            <person name="Morin E."/>
            <person name="Kohler A."/>
            <person name="Barry K."/>
            <person name="LaButti K."/>
            <person name="Morin E."/>
            <person name="Salamov A."/>
            <person name="Lipzen A."/>
            <person name="Mereny Z."/>
            <person name="Hegedus B."/>
            <person name="Baldrian P."/>
            <person name="Stursova M."/>
            <person name="Weitz H."/>
            <person name="Taylor A."/>
            <person name="Grigoriev I.V."/>
            <person name="Nagy L.G."/>
            <person name="Martin F."/>
            <person name="Kauserud H."/>
        </authorList>
    </citation>
    <scope>NUCLEOTIDE SEQUENCE</scope>
    <source>
        <strain evidence="8">9284</strain>
    </source>
</reference>
<evidence type="ECO:0000313" key="9">
    <source>
        <dbReference type="Proteomes" id="UP001221142"/>
    </source>
</evidence>
<keyword evidence="4" id="KW-0560">Oxidoreductase</keyword>
<dbReference type="AlphaFoldDB" id="A0AAD7F924"/>
<evidence type="ECO:0000256" key="2">
    <source>
        <dbReference type="ARBA" id="ARBA00022723"/>
    </source>
</evidence>
<keyword evidence="2" id="KW-0479">Metal-binding</keyword>
<dbReference type="GO" id="GO:0005506">
    <property type="term" value="F:iron ion binding"/>
    <property type="evidence" value="ECO:0007669"/>
    <property type="project" value="InterPro"/>
</dbReference>
<evidence type="ECO:0000256" key="1">
    <source>
        <dbReference type="ARBA" id="ARBA00001961"/>
    </source>
</evidence>
<keyword evidence="9" id="KW-1185">Reference proteome</keyword>
<evidence type="ECO:0000256" key="4">
    <source>
        <dbReference type="ARBA" id="ARBA00023002"/>
    </source>
</evidence>
<evidence type="ECO:0000256" key="5">
    <source>
        <dbReference type="ARBA" id="ARBA00023004"/>
    </source>
</evidence>
<sequence>MNTTKSPPKAEPETSGPPTPRFVSSGPVDFPAAGLNEYKSCYAVVLDSLFTREELTAFLAEAESSGPWEIAQVNAGDYAFTDTTYRNGERLIYDSFDLSARMFERIRPMLADIEEIEQPAYIRGVERAVQKWRMVRLNERLRFLRYPRGGFFRQHCDGPYINSETKQRTLFTLQFYLPSDTSGSDESFLPPEGGSTRFLSKYTKRIDYADVEAIPGRALIFQHAHLLHTGQEVTGGIKVTVRSDILYERVGEPVPVDSEI</sequence>
<dbReference type="InterPro" id="IPR044862">
    <property type="entry name" value="Pro_4_hyd_alph_FE2OG_OXY"/>
</dbReference>
<feature type="domain" description="Prolyl 4-hydroxylase alpha subunit" evidence="7">
    <location>
        <begin position="41"/>
        <end position="246"/>
    </location>
</feature>
<dbReference type="Proteomes" id="UP001221142">
    <property type="component" value="Unassembled WGS sequence"/>
</dbReference>
<dbReference type="SMART" id="SM00702">
    <property type="entry name" value="P4Hc"/>
    <property type="match status" value="1"/>
</dbReference>
<comment type="cofactor">
    <cofactor evidence="1">
        <name>L-ascorbate</name>
        <dbReference type="ChEBI" id="CHEBI:38290"/>
    </cofactor>
</comment>
<dbReference type="GO" id="GO:0031418">
    <property type="term" value="F:L-ascorbic acid binding"/>
    <property type="evidence" value="ECO:0007669"/>
    <property type="project" value="InterPro"/>
</dbReference>
<evidence type="ECO:0000256" key="3">
    <source>
        <dbReference type="ARBA" id="ARBA00022964"/>
    </source>
</evidence>
<keyword evidence="5" id="KW-0408">Iron</keyword>
<comment type="caution">
    <text evidence="8">The sequence shown here is derived from an EMBL/GenBank/DDBJ whole genome shotgun (WGS) entry which is preliminary data.</text>
</comment>
<name>A0AAD7F924_9AGAR</name>
<keyword evidence="3" id="KW-0223">Dioxygenase</keyword>
<dbReference type="Pfam" id="PF13640">
    <property type="entry name" value="2OG-FeII_Oxy_3"/>
    <property type="match status" value="1"/>
</dbReference>
<dbReference type="Gene3D" id="2.60.120.620">
    <property type="entry name" value="q2cbj1_9rhob like domain"/>
    <property type="match status" value="1"/>
</dbReference>
<dbReference type="PANTHER" id="PTHR10869">
    <property type="entry name" value="PROLYL 4-HYDROXYLASE ALPHA SUBUNIT"/>
    <property type="match status" value="1"/>
</dbReference>
<feature type="region of interest" description="Disordered" evidence="6">
    <location>
        <begin position="1"/>
        <end position="25"/>
    </location>
</feature>
<evidence type="ECO:0000259" key="7">
    <source>
        <dbReference type="SMART" id="SM00702"/>
    </source>
</evidence>
<organism evidence="8 9">
    <name type="scientific">Roridomyces roridus</name>
    <dbReference type="NCBI Taxonomy" id="1738132"/>
    <lineage>
        <taxon>Eukaryota</taxon>
        <taxon>Fungi</taxon>
        <taxon>Dikarya</taxon>
        <taxon>Basidiomycota</taxon>
        <taxon>Agaricomycotina</taxon>
        <taxon>Agaricomycetes</taxon>
        <taxon>Agaricomycetidae</taxon>
        <taxon>Agaricales</taxon>
        <taxon>Marasmiineae</taxon>
        <taxon>Mycenaceae</taxon>
        <taxon>Roridomyces</taxon>
    </lineage>
</organism>